<dbReference type="InterPro" id="IPR022819">
    <property type="entry name" value="Poxvirus_Bcl-2-like"/>
</dbReference>
<name>A0A220T6L3_9POXV</name>
<dbReference type="InterPro" id="IPR043018">
    <property type="entry name" value="Poxvirus_sf"/>
</dbReference>
<keyword evidence="1" id="KW-0675">Receptor</keyword>
<evidence type="ECO:0000313" key="2">
    <source>
        <dbReference type="Proteomes" id="UP000217428"/>
    </source>
</evidence>
<sequence length="216" mass="25188">MDMAKITVKVTDENIIINVSETSLPILVTTDGSLQPLTVVNISKYSNISSNLLANENTDDYTPDYKEDFLESEDIFDFNNISNIIHNYFWYRGFVGIHNKNFGRVFKELKLYDNEARRKYGSIETLFKILDLTSTNAVKNFCNFIKFQKNIIKTVSEFDAIEMIGLCALVLEKWRHLDLKLNWFTVVSEFFNYTSLEVRKKLKSSLQQKLAYEELN</sequence>
<evidence type="ECO:0000313" key="1">
    <source>
        <dbReference type="EMBL" id="ASK51354.1"/>
    </source>
</evidence>
<dbReference type="Pfam" id="PF06227">
    <property type="entry name" value="Poxv_Bcl-2-like"/>
    <property type="match status" value="1"/>
</dbReference>
<dbReference type="OrthoDB" id="19332at10239"/>
<proteinExistence type="predicted"/>
<protein>
    <submittedName>
        <fullName evidence="1">Toll/IL-1 receptor-like protein, IL-1, NFkB signaling inhibitor</fullName>
    </submittedName>
</protein>
<gene>
    <name evidence="1" type="ORF">EPTV-WA-153</name>
</gene>
<reference evidence="1 2" key="1">
    <citation type="journal article" date="2017" name="Virus Genes">
        <title>Characterization of Eptesipoxvirus, a novel poxvirus from a microchiropteran bat.</title>
        <authorList>
            <person name="Tu S.L."/>
            <person name="Nakazawa Y."/>
            <person name="Gao J."/>
            <person name="Wilkins K."/>
            <person name="Gallardo-Romero N."/>
            <person name="Li Y."/>
            <person name="Emerson G.L."/>
            <person name="Carroll D.S."/>
            <person name="Upton C."/>
        </authorList>
    </citation>
    <scope>NUCLEOTIDE SEQUENCE [LARGE SCALE GENOMIC DNA]</scope>
    <source>
        <strain evidence="1 2">Washington</strain>
    </source>
</reference>
<dbReference type="EMBL" id="KY747497">
    <property type="protein sequence ID" value="ASK51354.1"/>
    <property type="molecule type" value="Genomic_DNA"/>
</dbReference>
<dbReference type="Proteomes" id="UP000217428">
    <property type="component" value="Segment"/>
</dbReference>
<accession>A0A220T6L3</accession>
<dbReference type="Gene3D" id="1.10.437.20">
    <property type="entry name" value="dsDNA poxvirus"/>
    <property type="match status" value="1"/>
</dbReference>
<organism evidence="1 2">
    <name type="scientific">Eptesipox virus</name>
    <dbReference type="NCBI Taxonomy" id="1329402"/>
    <lineage>
        <taxon>Viruses</taxon>
        <taxon>Varidnaviria</taxon>
        <taxon>Bamfordvirae</taxon>
        <taxon>Nucleocytoviricota</taxon>
        <taxon>Pokkesviricetes</taxon>
        <taxon>Chitovirales</taxon>
        <taxon>Poxviridae</taxon>
        <taxon>Chordopoxvirinae</taxon>
        <taxon>Vespertilionpoxvirus</taxon>
        <taxon>Vespertilionpoxvirus eptesipox</taxon>
    </lineage>
</organism>
<keyword evidence="2" id="KW-1185">Reference proteome</keyword>